<gene>
    <name evidence="2" type="ORF">N0F65_008564</name>
</gene>
<reference evidence="2" key="2">
    <citation type="journal article" date="2023" name="Microbiol Resour">
        <title>Decontamination and Annotation of the Draft Genome Sequence of the Oomycete Lagenidium giganteum ARSEF 373.</title>
        <authorList>
            <person name="Morgan W.R."/>
            <person name="Tartar A."/>
        </authorList>
    </citation>
    <scope>NUCLEOTIDE SEQUENCE</scope>
    <source>
        <strain evidence="2">ARSEF 373</strain>
    </source>
</reference>
<dbReference type="EMBL" id="DAKRPA010000290">
    <property type="protein sequence ID" value="DAZ93805.1"/>
    <property type="molecule type" value="Genomic_DNA"/>
</dbReference>
<feature type="domain" description="DM2" evidence="1">
    <location>
        <begin position="154"/>
        <end position="236"/>
    </location>
</feature>
<feature type="non-terminal residue" evidence="2">
    <location>
        <position position="1"/>
    </location>
</feature>
<dbReference type="PANTHER" id="PTHR13844">
    <property type="entry name" value="SWI/SNF-RELATED MATRIX-ASSOCIATED ACTIN-DEPENDENT REGULATOR OF CHROMATIN SUBFAMILY D"/>
    <property type="match status" value="1"/>
</dbReference>
<dbReference type="InterPro" id="IPR003121">
    <property type="entry name" value="SWIB_MDM2_domain"/>
</dbReference>
<dbReference type="Gene3D" id="1.10.245.10">
    <property type="entry name" value="SWIB/MDM2 domain"/>
    <property type="match status" value="1"/>
</dbReference>
<proteinExistence type="predicted"/>
<evidence type="ECO:0000313" key="3">
    <source>
        <dbReference type="Proteomes" id="UP001146120"/>
    </source>
</evidence>
<accession>A0AAV2YIK8</accession>
<evidence type="ECO:0000259" key="1">
    <source>
        <dbReference type="PROSITE" id="PS51925"/>
    </source>
</evidence>
<dbReference type="PROSITE" id="PS51925">
    <property type="entry name" value="SWIB_MDM2"/>
    <property type="match status" value="1"/>
</dbReference>
<dbReference type="InterPro" id="IPR036885">
    <property type="entry name" value="SWIB_MDM2_dom_sf"/>
</dbReference>
<sequence length="381" mass="42744">ELIDGDWPFASEIAQLQRLQHVSTAVDDKITKWTRALRASRFDPRKTRTKQLRVRVLHSYTPPVETGEGEAAVRTPGQWTLRLETVDGADSAAKPTSFSRYFRKVTFELAPHLYPEATVEWTCFQKTSNEVDGVELTRPGSDAHAVRIKLLPSATPERFTISPSLSKAIHEYLGDSMAHTKQDIVMATWEYIKRRNLIKEDDCRVVTCDPMLVALVGCESLPFASLVVALKSHLTPAGMVELTYELPLGAEACANKELGEHVFDVDVGLGDDLESARSRALADLDELQSMQKKELEMLQQQEHDILVQLHAACQKREWMMQFALDPVGFTQDVVQSQHADQEILTAESEADDTSFPNPHQFEQPWVPSVVSSMMVQAGMKK</sequence>
<evidence type="ECO:0000313" key="2">
    <source>
        <dbReference type="EMBL" id="DAZ93805.1"/>
    </source>
</evidence>
<dbReference type="CDD" id="cd00855">
    <property type="entry name" value="SWIB-MDM2"/>
    <property type="match status" value="1"/>
</dbReference>
<name>A0AAV2YIK8_9STRA</name>
<dbReference type="Pfam" id="PF02201">
    <property type="entry name" value="SWIB"/>
    <property type="match status" value="1"/>
</dbReference>
<dbReference type="SUPFAM" id="SSF47592">
    <property type="entry name" value="SWIB/MDM2 domain"/>
    <property type="match status" value="1"/>
</dbReference>
<dbReference type="AlphaFoldDB" id="A0AAV2YIK8"/>
<dbReference type="Proteomes" id="UP001146120">
    <property type="component" value="Unassembled WGS sequence"/>
</dbReference>
<reference evidence="2" key="1">
    <citation type="submission" date="2022-11" db="EMBL/GenBank/DDBJ databases">
        <authorList>
            <person name="Morgan W.R."/>
            <person name="Tartar A."/>
        </authorList>
    </citation>
    <scope>NUCLEOTIDE SEQUENCE</scope>
    <source>
        <strain evidence="2">ARSEF 373</strain>
    </source>
</reference>
<organism evidence="2 3">
    <name type="scientific">Lagenidium giganteum</name>
    <dbReference type="NCBI Taxonomy" id="4803"/>
    <lineage>
        <taxon>Eukaryota</taxon>
        <taxon>Sar</taxon>
        <taxon>Stramenopiles</taxon>
        <taxon>Oomycota</taxon>
        <taxon>Peronosporomycetes</taxon>
        <taxon>Pythiales</taxon>
        <taxon>Pythiaceae</taxon>
    </lineage>
</organism>
<comment type="caution">
    <text evidence="2">The sequence shown here is derived from an EMBL/GenBank/DDBJ whole genome shotgun (WGS) entry which is preliminary data.</text>
</comment>
<protein>
    <recommendedName>
        <fullName evidence="1">DM2 domain-containing protein</fullName>
    </recommendedName>
</protein>
<keyword evidence="3" id="KW-1185">Reference proteome</keyword>